<dbReference type="RefSeq" id="WP_269603204.1">
    <property type="nucleotide sequence ID" value="NZ_JAPWIJ010000003.1"/>
</dbReference>
<dbReference type="PANTHER" id="PTHR44688:SF16">
    <property type="entry name" value="DNA-BINDING TRANSCRIPTIONAL ACTIVATOR DEVR_DOSR"/>
    <property type="match status" value="1"/>
</dbReference>
<reference evidence="5" key="1">
    <citation type="submission" date="2022-12" db="EMBL/GenBank/DDBJ databases">
        <authorList>
            <person name="Krivoruchko A.V."/>
            <person name="Elkin A."/>
        </authorList>
    </citation>
    <scope>NUCLEOTIDE SEQUENCE</scope>
    <source>
        <strain evidence="5">IEGM 1391</strain>
    </source>
</reference>
<comment type="caution">
    <text evidence="5">The sequence shown here is derived from an EMBL/GenBank/DDBJ whole genome shotgun (WGS) entry which is preliminary data.</text>
</comment>
<evidence type="ECO:0000313" key="5">
    <source>
        <dbReference type="EMBL" id="MCZ4518570.1"/>
    </source>
</evidence>
<proteinExistence type="predicted"/>
<dbReference type="InterPro" id="IPR029016">
    <property type="entry name" value="GAF-like_dom_sf"/>
</dbReference>
<evidence type="ECO:0000256" key="3">
    <source>
        <dbReference type="ARBA" id="ARBA00023163"/>
    </source>
</evidence>
<dbReference type="PANTHER" id="PTHR44688">
    <property type="entry name" value="DNA-BINDING TRANSCRIPTIONAL ACTIVATOR DEVR_DOSR"/>
    <property type="match status" value="1"/>
</dbReference>
<evidence type="ECO:0000313" key="6">
    <source>
        <dbReference type="Proteomes" id="UP001081071"/>
    </source>
</evidence>
<keyword evidence="1" id="KW-0805">Transcription regulation</keyword>
<evidence type="ECO:0000256" key="1">
    <source>
        <dbReference type="ARBA" id="ARBA00023015"/>
    </source>
</evidence>
<organism evidence="5 6">
    <name type="scientific">Rhodococcus ruber</name>
    <dbReference type="NCBI Taxonomy" id="1830"/>
    <lineage>
        <taxon>Bacteria</taxon>
        <taxon>Bacillati</taxon>
        <taxon>Actinomycetota</taxon>
        <taxon>Actinomycetes</taxon>
        <taxon>Mycobacteriales</taxon>
        <taxon>Nocardiaceae</taxon>
        <taxon>Rhodococcus</taxon>
    </lineage>
</organism>
<keyword evidence="3" id="KW-0804">Transcription</keyword>
<feature type="domain" description="HTH luxR-type" evidence="4">
    <location>
        <begin position="226"/>
        <end position="291"/>
    </location>
</feature>
<dbReference type="Gene3D" id="1.10.10.10">
    <property type="entry name" value="Winged helix-like DNA-binding domain superfamily/Winged helix DNA-binding domain"/>
    <property type="match status" value="1"/>
</dbReference>
<evidence type="ECO:0000259" key="4">
    <source>
        <dbReference type="PROSITE" id="PS50043"/>
    </source>
</evidence>
<dbReference type="SUPFAM" id="SSF55781">
    <property type="entry name" value="GAF domain-like"/>
    <property type="match status" value="1"/>
</dbReference>
<accession>A0ABT4MEW7</accession>
<dbReference type="InterPro" id="IPR036388">
    <property type="entry name" value="WH-like_DNA-bd_sf"/>
</dbReference>
<dbReference type="InterPro" id="IPR000792">
    <property type="entry name" value="Tscrpt_reg_LuxR_C"/>
</dbReference>
<dbReference type="SUPFAM" id="SSF46894">
    <property type="entry name" value="C-terminal effector domain of the bipartite response regulators"/>
    <property type="match status" value="1"/>
</dbReference>
<dbReference type="Gene3D" id="3.30.450.40">
    <property type="match status" value="1"/>
</dbReference>
<protein>
    <submittedName>
        <fullName evidence="5">LuxR C-terminal-related transcriptional regulator</fullName>
    </submittedName>
</protein>
<dbReference type="PROSITE" id="PS00622">
    <property type="entry name" value="HTH_LUXR_1"/>
    <property type="match status" value="1"/>
</dbReference>
<dbReference type="InterPro" id="IPR016032">
    <property type="entry name" value="Sig_transdc_resp-reg_C-effctor"/>
</dbReference>
<dbReference type="PRINTS" id="PR00038">
    <property type="entry name" value="HTHLUXR"/>
</dbReference>
<evidence type="ECO:0000256" key="2">
    <source>
        <dbReference type="ARBA" id="ARBA00023125"/>
    </source>
</evidence>
<keyword evidence="6" id="KW-1185">Reference proteome</keyword>
<dbReference type="CDD" id="cd06170">
    <property type="entry name" value="LuxR_C_like"/>
    <property type="match status" value="1"/>
</dbReference>
<sequence>MVHSNLLRPRDGDALRAELRQVAATSDVPVVFGGEVSSETLYLSEFQGTRTRGLDGLAIPPRSGLGGRVMEQRKPAAVSDYGSSASITHHFDRPVLGEGLKSILAMPVVVAGVARIVMYAAVRERGPLGDRVGDIMTAAARRLGQEIAVRDEVDRRVRLLATTRSILDSDLSRAAELRSVHVELADLARSVGDEKIRRRLDLVTARMAATLGQAVPSAEMHVDGTVPQSPLLLTPREIDVISQVALGCTNIEVAQRLSIGAETVKSYLRSVMRKTESHTRYEAVVACRRLGIVTS</sequence>
<dbReference type="EMBL" id="JAPWIJ010000003">
    <property type="protein sequence ID" value="MCZ4518570.1"/>
    <property type="molecule type" value="Genomic_DNA"/>
</dbReference>
<dbReference type="SMART" id="SM00421">
    <property type="entry name" value="HTH_LUXR"/>
    <property type="match status" value="1"/>
</dbReference>
<dbReference type="Proteomes" id="UP001081071">
    <property type="component" value="Unassembled WGS sequence"/>
</dbReference>
<dbReference type="Pfam" id="PF00196">
    <property type="entry name" value="GerE"/>
    <property type="match status" value="1"/>
</dbReference>
<dbReference type="PROSITE" id="PS50043">
    <property type="entry name" value="HTH_LUXR_2"/>
    <property type="match status" value="1"/>
</dbReference>
<keyword evidence="2" id="KW-0238">DNA-binding</keyword>
<name>A0ABT4MEW7_9NOCA</name>
<gene>
    <name evidence="5" type="ORF">O4220_08565</name>
</gene>